<dbReference type="InterPro" id="IPR036388">
    <property type="entry name" value="WH-like_DNA-bd_sf"/>
</dbReference>
<evidence type="ECO:0000256" key="4">
    <source>
        <dbReference type="ARBA" id="ARBA00023163"/>
    </source>
</evidence>
<keyword evidence="7" id="KW-1185">Reference proteome</keyword>
<dbReference type="InterPro" id="IPR036390">
    <property type="entry name" value="WH_DNA-bd_sf"/>
</dbReference>
<dbReference type="GO" id="GO:0032993">
    <property type="term" value="C:protein-DNA complex"/>
    <property type="evidence" value="ECO:0007669"/>
    <property type="project" value="TreeGrafter"/>
</dbReference>
<dbReference type="CDD" id="cd08414">
    <property type="entry name" value="PBP2_LTTR_aromatics_like"/>
    <property type="match status" value="1"/>
</dbReference>
<accession>A0A0N9W5H5</accession>
<dbReference type="OrthoDB" id="5289754at2"/>
<dbReference type="RefSeq" id="WP_054582408.1">
    <property type="nucleotide sequence ID" value="NZ_CP012808.1"/>
</dbReference>
<evidence type="ECO:0000259" key="5">
    <source>
        <dbReference type="PROSITE" id="PS50931"/>
    </source>
</evidence>
<dbReference type="STRING" id="1324350.AOY20_13800"/>
<dbReference type="FunFam" id="1.10.10.10:FF:000001">
    <property type="entry name" value="LysR family transcriptional regulator"/>
    <property type="match status" value="1"/>
</dbReference>
<dbReference type="Proteomes" id="UP000064939">
    <property type="component" value="Chromosome"/>
</dbReference>
<dbReference type="PRINTS" id="PR00039">
    <property type="entry name" value="HTHLYSR"/>
</dbReference>
<dbReference type="GO" id="GO:0003677">
    <property type="term" value="F:DNA binding"/>
    <property type="evidence" value="ECO:0007669"/>
    <property type="project" value="UniProtKB-KW"/>
</dbReference>
<protein>
    <submittedName>
        <fullName evidence="6">LysR family transcriptional regulator</fullName>
    </submittedName>
</protein>
<dbReference type="Pfam" id="PF03466">
    <property type="entry name" value="LysR_substrate"/>
    <property type="match status" value="1"/>
</dbReference>
<gene>
    <name evidence="6" type="ORF">AOY20_13800</name>
</gene>
<sequence>MELRHLRYFVTVAQEQSFTKAADKLFTVQPSLSQQIKDLEQEVGVSLFDRGTRKISLTAEGEAFLIYAKKALENAKRAVAAARQVAQNKTNQIHMGLLNVAEIKVMPSILVRLKQDFPNINIHLYSLTCLEQVQKLKNSELDICFTRLYLDHPDFENIQLMQEQIYLVAHQSLHLKDRIIKLKELKNHTLIMCEKNASPVFYDKINDLISFDQQQHEQMLWVTNVMQHLNLINMGMGFSFVPEYLLKFLSPEIKVIPCDVLLPKLSIYASFSRMSKNMALQRIIDICAQSHSS</sequence>
<evidence type="ECO:0000256" key="3">
    <source>
        <dbReference type="ARBA" id="ARBA00023125"/>
    </source>
</evidence>
<organism evidence="6 7">
    <name type="scientific">Acinetobacter equi</name>
    <dbReference type="NCBI Taxonomy" id="1324350"/>
    <lineage>
        <taxon>Bacteria</taxon>
        <taxon>Pseudomonadati</taxon>
        <taxon>Pseudomonadota</taxon>
        <taxon>Gammaproteobacteria</taxon>
        <taxon>Moraxellales</taxon>
        <taxon>Moraxellaceae</taxon>
        <taxon>Acinetobacter</taxon>
    </lineage>
</organism>
<keyword evidence="2" id="KW-0805">Transcription regulation</keyword>
<evidence type="ECO:0000313" key="7">
    <source>
        <dbReference type="Proteomes" id="UP000064939"/>
    </source>
</evidence>
<proteinExistence type="inferred from homology"/>
<comment type="similarity">
    <text evidence="1">Belongs to the LysR transcriptional regulatory family.</text>
</comment>
<dbReference type="PROSITE" id="PS50931">
    <property type="entry name" value="HTH_LYSR"/>
    <property type="match status" value="1"/>
</dbReference>
<dbReference type="SUPFAM" id="SSF46785">
    <property type="entry name" value="Winged helix' DNA-binding domain"/>
    <property type="match status" value="1"/>
</dbReference>
<keyword evidence="3" id="KW-0238">DNA-binding</keyword>
<reference evidence="6 7" key="1">
    <citation type="journal article" date="2015" name="Int. J. Syst. Evol. Microbiol.">
        <title>Acinetobacter equi sp. nov. isolated from horse faeces.</title>
        <authorList>
            <person name="Poppel M.T."/>
            <person name="Skiebe E."/>
            <person name="Laue M."/>
            <person name="Bergmann H."/>
            <person name="Ebersberger I."/>
            <person name="Garn T."/>
            <person name="Fruth A."/>
            <person name="Baumgardt S."/>
            <person name="Busse H.J."/>
            <person name="Wilharm G."/>
        </authorList>
    </citation>
    <scope>NUCLEOTIDE SEQUENCE [LARGE SCALE GENOMIC DNA]</scope>
    <source>
        <strain evidence="6 7">114</strain>
    </source>
</reference>
<feature type="domain" description="HTH lysR-type" evidence="5">
    <location>
        <begin position="1"/>
        <end position="58"/>
    </location>
</feature>
<dbReference type="GO" id="GO:0003700">
    <property type="term" value="F:DNA-binding transcription factor activity"/>
    <property type="evidence" value="ECO:0007669"/>
    <property type="project" value="InterPro"/>
</dbReference>
<dbReference type="PANTHER" id="PTHR30346">
    <property type="entry name" value="TRANSCRIPTIONAL DUAL REGULATOR HCAR-RELATED"/>
    <property type="match status" value="1"/>
</dbReference>
<dbReference type="InterPro" id="IPR005119">
    <property type="entry name" value="LysR_subst-bd"/>
</dbReference>
<dbReference type="Gene3D" id="3.40.190.10">
    <property type="entry name" value="Periplasmic binding protein-like II"/>
    <property type="match status" value="2"/>
</dbReference>
<evidence type="ECO:0000256" key="1">
    <source>
        <dbReference type="ARBA" id="ARBA00009437"/>
    </source>
</evidence>
<dbReference type="KEGG" id="aei:AOY20_13800"/>
<dbReference type="Gene3D" id="1.10.10.10">
    <property type="entry name" value="Winged helix-like DNA-binding domain superfamily/Winged helix DNA-binding domain"/>
    <property type="match status" value="1"/>
</dbReference>
<keyword evidence="4" id="KW-0804">Transcription</keyword>
<name>A0A0N9W5H5_9GAMM</name>
<dbReference type="SUPFAM" id="SSF53850">
    <property type="entry name" value="Periplasmic binding protein-like II"/>
    <property type="match status" value="1"/>
</dbReference>
<dbReference type="InterPro" id="IPR000847">
    <property type="entry name" value="LysR_HTH_N"/>
</dbReference>
<dbReference type="EMBL" id="CP012808">
    <property type="protein sequence ID" value="ALH96529.1"/>
    <property type="molecule type" value="Genomic_DNA"/>
</dbReference>
<evidence type="ECO:0000313" key="6">
    <source>
        <dbReference type="EMBL" id="ALH96529.1"/>
    </source>
</evidence>
<dbReference type="AlphaFoldDB" id="A0A0N9W5H5"/>
<evidence type="ECO:0000256" key="2">
    <source>
        <dbReference type="ARBA" id="ARBA00023015"/>
    </source>
</evidence>
<dbReference type="Pfam" id="PF00126">
    <property type="entry name" value="HTH_1"/>
    <property type="match status" value="1"/>
</dbReference>
<dbReference type="PANTHER" id="PTHR30346:SF0">
    <property type="entry name" value="HCA OPERON TRANSCRIPTIONAL ACTIVATOR HCAR"/>
    <property type="match status" value="1"/>
</dbReference>